<reference evidence="1" key="1">
    <citation type="submission" date="2016-08" db="EMBL/GenBank/DDBJ databases">
        <authorList>
            <person name="Seilhamer J.J."/>
        </authorList>
    </citation>
    <scope>NUCLEOTIDE SEQUENCE</scope>
    <source>
        <strain evidence="1">86</strain>
    </source>
</reference>
<evidence type="ECO:0000313" key="1">
    <source>
        <dbReference type="EMBL" id="SCM78035.1"/>
    </source>
</evidence>
<organism evidence="1">
    <name type="scientific">uncultured Pleomorphomonas sp</name>
    <dbReference type="NCBI Taxonomy" id="442121"/>
    <lineage>
        <taxon>Bacteria</taxon>
        <taxon>Pseudomonadati</taxon>
        <taxon>Pseudomonadota</taxon>
        <taxon>Alphaproteobacteria</taxon>
        <taxon>Hyphomicrobiales</taxon>
        <taxon>Pleomorphomonadaceae</taxon>
        <taxon>Pleomorphomonas</taxon>
        <taxon>environmental samples</taxon>
    </lineage>
</organism>
<accession>A0A212LKG3</accession>
<protein>
    <submittedName>
        <fullName evidence="1">Uncharacterized protein</fullName>
    </submittedName>
</protein>
<gene>
    <name evidence="1" type="ORF">KL86PLE_60357</name>
</gene>
<dbReference type="AlphaFoldDB" id="A0A212LKG3"/>
<dbReference type="EMBL" id="FMJD01000010">
    <property type="protein sequence ID" value="SCM78035.1"/>
    <property type="molecule type" value="Genomic_DNA"/>
</dbReference>
<sequence>MRQTRVQSDLSPAFEAWRFRFGRTASGMACQRPTQETEPCEVWFRGWAAVFPINRALRAEKRD</sequence>
<name>A0A212LKG3_9HYPH</name>
<proteinExistence type="predicted"/>